<gene>
    <name evidence="2" type="ORF">NP233_g12711</name>
</gene>
<feature type="compositionally biased region" description="Low complexity" evidence="1">
    <location>
        <begin position="115"/>
        <end position="136"/>
    </location>
</feature>
<sequence>MVWGEGEAESDGEEQDSDSSLDLHTPLPHLMVKHGLLSPHSKLLPQAELERRASTPHLNDGRPGSTLSMAKKSGVMKDERNTPMRKERHRDGKLLRGGIGLTTGLGWSDSEDENAPSPLTRRLSSLNLSRRSSAASIKTTGGGSRRVNGTRSASASTRSSANLHPLSRSYSGGAARGIAEDWEGDEEGVDEFGQRVEVARARTISSSSAKPPPTSWHGRPKITTTRPKSRLSPDTTRNSQNSDDTIPTPSSTASASSTLSTSLPQTPQDGDPSVIKGSISRKNARSEWDKDKNLPPLPLQPILKKQSSASKIAFPPSRSRAGSITNSTSTPARPSIPRSTTPSASSAQAAALARVTSPGPVRPLQLPQRYASAGASDRPAVPVPSIPPTLRNSASHNGLQPPSSSLLSSSPHPPSLTPSRSVPGLSMRMASSGTMSTPTSPVMGSSMEEYGTTDDDNDTGFGGDSAGAGKMRAPMPLVSSSTSLGSAAAALTPSGVKGVSSGLAMRKGLAPISVGVGSAGGRQQSSGAMAGVPRTPTTPIGQAF</sequence>
<feature type="compositionally biased region" description="Low complexity" evidence="1">
    <location>
        <begin position="516"/>
        <end position="531"/>
    </location>
</feature>
<evidence type="ECO:0000256" key="1">
    <source>
        <dbReference type="SAM" id="MobiDB-lite"/>
    </source>
</evidence>
<feature type="region of interest" description="Disordered" evidence="1">
    <location>
        <begin position="42"/>
        <end position="467"/>
    </location>
</feature>
<comment type="caution">
    <text evidence="2">The sequence shown here is derived from an EMBL/GenBank/DDBJ whole genome shotgun (WGS) entry which is preliminary data.</text>
</comment>
<feature type="compositionally biased region" description="Polar residues" evidence="1">
    <location>
        <begin position="222"/>
        <end position="245"/>
    </location>
</feature>
<dbReference type="AlphaFoldDB" id="A0AAD5VI35"/>
<feature type="compositionally biased region" description="Low complexity" evidence="1">
    <location>
        <begin position="401"/>
        <end position="410"/>
    </location>
</feature>
<proteinExistence type="predicted"/>
<feature type="compositionally biased region" description="Acidic residues" evidence="1">
    <location>
        <begin position="180"/>
        <end position="190"/>
    </location>
</feature>
<feature type="compositionally biased region" description="Polar residues" evidence="1">
    <location>
        <begin position="535"/>
        <end position="544"/>
    </location>
</feature>
<feature type="compositionally biased region" description="Acidic residues" evidence="1">
    <location>
        <begin position="1"/>
        <end position="19"/>
    </location>
</feature>
<feature type="compositionally biased region" description="Polar residues" evidence="1">
    <location>
        <begin position="429"/>
        <end position="443"/>
    </location>
</feature>
<feature type="compositionally biased region" description="Low complexity" evidence="1">
    <location>
        <begin position="327"/>
        <end position="354"/>
    </location>
</feature>
<feature type="region of interest" description="Disordered" evidence="1">
    <location>
        <begin position="1"/>
        <end position="26"/>
    </location>
</feature>
<feature type="compositionally biased region" description="Polar residues" evidence="1">
    <location>
        <begin position="390"/>
        <end position="400"/>
    </location>
</feature>
<keyword evidence="3" id="KW-1185">Reference proteome</keyword>
<evidence type="ECO:0000313" key="2">
    <source>
        <dbReference type="EMBL" id="KAJ3553167.1"/>
    </source>
</evidence>
<feature type="compositionally biased region" description="Low complexity" evidence="1">
    <location>
        <begin position="247"/>
        <end position="268"/>
    </location>
</feature>
<dbReference type="Proteomes" id="UP001213000">
    <property type="component" value="Unassembled WGS sequence"/>
</dbReference>
<protein>
    <submittedName>
        <fullName evidence="2">Uncharacterized protein</fullName>
    </submittedName>
</protein>
<name>A0AAD5VI35_9AGAR</name>
<organism evidence="2 3">
    <name type="scientific">Leucocoprinus birnbaumii</name>
    <dbReference type="NCBI Taxonomy" id="56174"/>
    <lineage>
        <taxon>Eukaryota</taxon>
        <taxon>Fungi</taxon>
        <taxon>Dikarya</taxon>
        <taxon>Basidiomycota</taxon>
        <taxon>Agaricomycotina</taxon>
        <taxon>Agaricomycetes</taxon>
        <taxon>Agaricomycetidae</taxon>
        <taxon>Agaricales</taxon>
        <taxon>Agaricineae</taxon>
        <taxon>Agaricaceae</taxon>
        <taxon>Leucocoprinus</taxon>
    </lineage>
</organism>
<feature type="compositionally biased region" description="Basic and acidic residues" evidence="1">
    <location>
        <begin position="75"/>
        <end position="94"/>
    </location>
</feature>
<reference evidence="2" key="1">
    <citation type="submission" date="2022-07" db="EMBL/GenBank/DDBJ databases">
        <title>Genome Sequence of Leucocoprinus birnbaumii.</title>
        <authorList>
            <person name="Buettner E."/>
        </authorList>
    </citation>
    <scope>NUCLEOTIDE SEQUENCE</scope>
    <source>
        <strain evidence="2">VT141</strain>
    </source>
</reference>
<feature type="compositionally biased region" description="Low complexity" evidence="1">
    <location>
        <begin position="150"/>
        <end position="161"/>
    </location>
</feature>
<dbReference type="EMBL" id="JANIEX010001951">
    <property type="protein sequence ID" value="KAJ3553167.1"/>
    <property type="molecule type" value="Genomic_DNA"/>
</dbReference>
<accession>A0AAD5VI35</accession>
<feature type="compositionally biased region" description="Basic and acidic residues" evidence="1">
    <location>
        <begin position="284"/>
        <end position="293"/>
    </location>
</feature>
<evidence type="ECO:0000313" key="3">
    <source>
        <dbReference type="Proteomes" id="UP001213000"/>
    </source>
</evidence>
<feature type="region of interest" description="Disordered" evidence="1">
    <location>
        <begin position="516"/>
        <end position="544"/>
    </location>
</feature>